<reference evidence="2" key="2">
    <citation type="submission" date="2023-03" db="EMBL/GenBank/DDBJ databases">
        <title>Synergistic degradation of erythromycin by symbiotic bacteria Ery-6A and Ery-6B and application in simulated water remediation.</title>
        <authorList>
            <person name="Xu S."/>
        </authorList>
    </citation>
    <scope>NUCLEOTIDE SEQUENCE</scope>
    <source>
        <strain evidence="2">Ery-6A</strain>
    </source>
</reference>
<evidence type="ECO:0000313" key="4">
    <source>
        <dbReference type="Proteomes" id="UP001219066"/>
    </source>
</evidence>
<reference evidence="1 3" key="1">
    <citation type="submission" date="2016-09" db="EMBL/GenBank/DDBJ databases">
        <title>Complete genome sequence of Deltia acidovorans CM13 isolated from murine proximal colonic tissue.</title>
        <authorList>
            <person name="Saffarian A."/>
        </authorList>
    </citation>
    <scope>NUCLEOTIDE SEQUENCE [LARGE SCALE GENOMIC DNA]</scope>
    <source>
        <strain evidence="1 3">CM13</strain>
    </source>
</reference>
<evidence type="ECO:0000313" key="3">
    <source>
        <dbReference type="Proteomes" id="UP000095607"/>
    </source>
</evidence>
<dbReference type="Proteomes" id="UP000095607">
    <property type="component" value="Chromosome"/>
</dbReference>
<evidence type="ECO:0000313" key="1">
    <source>
        <dbReference type="EMBL" id="AOV00430.1"/>
    </source>
</evidence>
<accession>A0AAX3SFG5</accession>
<organism evidence="2 4">
    <name type="scientific">Delftia tsuruhatensis</name>
    <dbReference type="NCBI Taxonomy" id="180282"/>
    <lineage>
        <taxon>Bacteria</taxon>
        <taxon>Pseudomonadati</taxon>
        <taxon>Pseudomonadota</taxon>
        <taxon>Betaproteobacteria</taxon>
        <taxon>Burkholderiales</taxon>
        <taxon>Comamonadaceae</taxon>
        <taxon>Delftia</taxon>
    </lineage>
</organism>
<dbReference type="Proteomes" id="UP001219066">
    <property type="component" value="Chromosome"/>
</dbReference>
<dbReference type="AlphaFoldDB" id="A0AAX3SFG5"/>
<dbReference type="EMBL" id="CP120956">
    <property type="protein sequence ID" value="WFF78750.1"/>
    <property type="molecule type" value="Genomic_DNA"/>
</dbReference>
<dbReference type="EMBL" id="CP017420">
    <property type="protein sequence ID" value="AOV00430.1"/>
    <property type="molecule type" value="Genomic_DNA"/>
</dbReference>
<dbReference type="RefSeq" id="WP_046238106.1">
    <property type="nucleotide sequence ID" value="NZ_CP120956.1"/>
</dbReference>
<name>A0AAX3SFG5_9BURK</name>
<evidence type="ECO:0000313" key="2">
    <source>
        <dbReference type="EMBL" id="WFF78750.1"/>
    </source>
</evidence>
<dbReference type="KEGG" id="dts:BI380_03175"/>
<gene>
    <name evidence="1" type="ORF">BI380_03175</name>
    <name evidence="2" type="ORF">PYR84_17590</name>
</gene>
<protein>
    <submittedName>
        <fullName evidence="2">Uncharacterized protein</fullName>
    </submittedName>
</protein>
<proteinExistence type="predicted"/>
<sequence length="140" mass="15427">MPACIDLRKAHLHRQHGDLLAVYTWINAERALVLIPAYRPKAPWYVVMESAAYLYDDPAYLARACVKACEVLGIEPNRPNWVRVATIVNEGLPDLVGMPSEPTWQRAGQEFGTLVVKSNGQEIAAEALTIPDAGAEYVPA</sequence>
<keyword evidence="3" id="KW-1185">Reference proteome</keyword>